<organism evidence="4 5">
    <name type="scientific">Pelosinus propionicus DSM 13327</name>
    <dbReference type="NCBI Taxonomy" id="1123291"/>
    <lineage>
        <taxon>Bacteria</taxon>
        <taxon>Bacillati</taxon>
        <taxon>Bacillota</taxon>
        <taxon>Negativicutes</taxon>
        <taxon>Selenomonadales</taxon>
        <taxon>Sporomusaceae</taxon>
        <taxon>Pelosinus</taxon>
    </lineage>
</organism>
<dbReference type="STRING" id="1123291.SAMN04490355_102028"/>
<dbReference type="CDD" id="cd07572">
    <property type="entry name" value="nit"/>
    <property type="match status" value="1"/>
</dbReference>
<dbReference type="GO" id="GO:0006528">
    <property type="term" value="P:asparagine metabolic process"/>
    <property type="evidence" value="ECO:0007669"/>
    <property type="project" value="TreeGrafter"/>
</dbReference>
<dbReference type="PANTHER" id="PTHR23088">
    <property type="entry name" value="NITRILASE-RELATED"/>
    <property type="match status" value="1"/>
</dbReference>
<dbReference type="GO" id="GO:0006107">
    <property type="term" value="P:oxaloacetate metabolic process"/>
    <property type="evidence" value="ECO:0007669"/>
    <property type="project" value="TreeGrafter"/>
</dbReference>
<dbReference type="EMBL" id="FOTS01000020">
    <property type="protein sequence ID" value="SFL83235.1"/>
    <property type="molecule type" value="Genomic_DNA"/>
</dbReference>
<dbReference type="OrthoDB" id="9811121at2"/>
<evidence type="ECO:0000256" key="2">
    <source>
        <dbReference type="ARBA" id="ARBA00022801"/>
    </source>
</evidence>
<dbReference type="PROSITE" id="PS01227">
    <property type="entry name" value="UPF0012"/>
    <property type="match status" value="1"/>
</dbReference>
<proteinExistence type="inferred from homology"/>
<dbReference type="GO" id="GO:0050152">
    <property type="term" value="F:omega-amidase activity"/>
    <property type="evidence" value="ECO:0007669"/>
    <property type="project" value="TreeGrafter"/>
</dbReference>
<sequence length="285" mass="31649">MKSNSITLGICQLPVTSDKSLNIRNAEKMLKAAAEKKCKIAILPEMFNCPYDAKFFSEYAESYPKGETFTMLSQTAAQEHMVVVGGSVPERDEYGNIFNTSFIFDERGDLLERHRKVHLFDVEIAGGTVFKESSILSAGQDITVVKAAGLMLGIGICYDIRFPELSRLMTLAGAKLLIFPGVFGMTTGPAHWELLMRARAVDNQVFVAGAAPANFRESSYQVYGHSMVVNPWGQIVSAAGDKEELLIVEIDLEILNTVRRELPLLQHRRADVYELCQKKGETTFV</sequence>
<keyword evidence="5" id="KW-1185">Reference proteome</keyword>
<dbReference type="Proteomes" id="UP000199520">
    <property type="component" value="Unassembled WGS sequence"/>
</dbReference>
<accession>A0A1I4KWU6</accession>
<dbReference type="GO" id="GO:0006541">
    <property type="term" value="P:glutamine metabolic process"/>
    <property type="evidence" value="ECO:0007669"/>
    <property type="project" value="TreeGrafter"/>
</dbReference>
<feature type="domain" description="CN hydrolase" evidence="3">
    <location>
        <begin position="6"/>
        <end position="252"/>
    </location>
</feature>
<evidence type="ECO:0000313" key="4">
    <source>
        <dbReference type="EMBL" id="SFL83235.1"/>
    </source>
</evidence>
<dbReference type="PROSITE" id="PS50263">
    <property type="entry name" value="CN_HYDROLASE"/>
    <property type="match status" value="1"/>
</dbReference>
<dbReference type="SUPFAM" id="SSF56317">
    <property type="entry name" value="Carbon-nitrogen hydrolase"/>
    <property type="match status" value="1"/>
</dbReference>
<dbReference type="InterPro" id="IPR003010">
    <property type="entry name" value="C-N_Hydrolase"/>
</dbReference>
<dbReference type="Gene3D" id="3.60.110.10">
    <property type="entry name" value="Carbon-nitrogen hydrolase"/>
    <property type="match status" value="1"/>
</dbReference>
<evidence type="ECO:0000256" key="1">
    <source>
        <dbReference type="ARBA" id="ARBA00010613"/>
    </source>
</evidence>
<keyword evidence="2 4" id="KW-0378">Hydrolase</keyword>
<evidence type="ECO:0000313" key="5">
    <source>
        <dbReference type="Proteomes" id="UP000199520"/>
    </source>
</evidence>
<dbReference type="AlphaFoldDB" id="A0A1I4KWU6"/>
<comment type="similarity">
    <text evidence="1">Belongs to the carbon-nitrogen hydrolase superfamily. NIT1/NIT2 family.</text>
</comment>
<dbReference type="InterPro" id="IPR036526">
    <property type="entry name" value="C-N_Hydrolase_sf"/>
</dbReference>
<reference evidence="5" key="1">
    <citation type="submission" date="2016-10" db="EMBL/GenBank/DDBJ databases">
        <authorList>
            <person name="Varghese N."/>
            <person name="Submissions S."/>
        </authorList>
    </citation>
    <scope>NUCLEOTIDE SEQUENCE [LARGE SCALE GENOMIC DNA]</scope>
    <source>
        <strain evidence="5">DSM 13327</strain>
    </source>
</reference>
<dbReference type="InterPro" id="IPR045254">
    <property type="entry name" value="Nit1/2_C-N_Hydrolase"/>
</dbReference>
<dbReference type="Pfam" id="PF00795">
    <property type="entry name" value="CN_hydrolase"/>
    <property type="match status" value="1"/>
</dbReference>
<dbReference type="InterPro" id="IPR001110">
    <property type="entry name" value="UPF0012_CS"/>
</dbReference>
<protein>
    <submittedName>
        <fullName evidence="4">Predicted amidohydrolase</fullName>
    </submittedName>
</protein>
<evidence type="ECO:0000259" key="3">
    <source>
        <dbReference type="PROSITE" id="PS50263"/>
    </source>
</evidence>
<gene>
    <name evidence="4" type="ORF">SAMN04490355_102028</name>
</gene>
<dbReference type="PANTHER" id="PTHR23088:SF30">
    <property type="entry name" value="OMEGA-AMIDASE NIT2"/>
    <property type="match status" value="1"/>
</dbReference>
<name>A0A1I4KWU6_9FIRM</name>